<dbReference type="CDD" id="cd08939">
    <property type="entry name" value="KDSR-like_SDR_c"/>
    <property type="match status" value="1"/>
</dbReference>
<dbReference type="GO" id="GO:0030148">
    <property type="term" value="P:sphingolipid biosynthetic process"/>
    <property type="evidence" value="ECO:0007669"/>
    <property type="project" value="InterPro"/>
</dbReference>
<evidence type="ECO:0000256" key="4">
    <source>
        <dbReference type="ARBA" id="ARBA00022741"/>
    </source>
</evidence>
<dbReference type="AlphaFoldDB" id="A0A0B2USL4"/>
<dbReference type="GO" id="GO:0000166">
    <property type="term" value="F:nucleotide binding"/>
    <property type="evidence" value="ECO:0007669"/>
    <property type="project" value="UniProtKB-KW"/>
</dbReference>
<evidence type="ECO:0000256" key="10">
    <source>
        <dbReference type="ARBA" id="ARBA00026112"/>
    </source>
</evidence>
<keyword evidence="7" id="KW-0746">Sphingolipid metabolism</keyword>
<dbReference type="PANTHER" id="PTHR43550:SF3">
    <property type="entry name" value="3-KETODIHYDROSPHINGOSINE REDUCTASE"/>
    <property type="match status" value="1"/>
</dbReference>
<keyword evidence="12" id="KW-0812">Transmembrane</keyword>
<evidence type="ECO:0000256" key="7">
    <source>
        <dbReference type="ARBA" id="ARBA00022919"/>
    </source>
</evidence>
<evidence type="ECO:0000256" key="12">
    <source>
        <dbReference type="SAM" id="Phobius"/>
    </source>
</evidence>
<keyword evidence="14" id="KW-1185">Reference proteome</keyword>
<proteinExistence type="inferred from homology"/>
<dbReference type="Pfam" id="PF00106">
    <property type="entry name" value="adh_short"/>
    <property type="match status" value="1"/>
</dbReference>
<dbReference type="OMA" id="PRQWGFF"/>
<dbReference type="PANTHER" id="PTHR43550">
    <property type="entry name" value="3-KETODIHYDROSPHINGOSINE REDUCTASE"/>
    <property type="match status" value="1"/>
</dbReference>
<protein>
    <recommendedName>
        <fullName evidence="10">3-dehydrosphinganine reductase</fullName>
        <ecNumber evidence="10">1.1.1.102</ecNumber>
    </recommendedName>
</protein>
<keyword evidence="4" id="KW-0547">Nucleotide-binding</keyword>
<dbReference type="InterPro" id="IPR036291">
    <property type="entry name" value="NAD(P)-bd_dom_sf"/>
</dbReference>
<dbReference type="OrthoDB" id="37659at2759"/>
<name>A0A0B2USL4_TOXCA</name>
<dbReference type="GO" id="GO:0005789">
    <property type="term" value="C:endoplasmic reticulum membrane"/>
    <property type="evidence" value="ECO:0007669"/>
    <property type="project" value="TreeGrafter"/>
</dbReference>
<dbReference type="Proteomes" id="UP000031036">
    <property type="component" value="Unassembled WGS sequence"/>
</dbReference>
<comment type="subcellular location">
    <subcellularLocation>
        <location evidence="1">Endoplasmic reticulum</location>
    </subcellularLocation>
</comment>
<dbReference type="Gene3D" id="3.40.50.720">
    <property type="entry name" value="NAD(P)-binding Rossmann-like Domain"/>
    <property type="match status" value="1"/>
</dbReference>
<keyword evidence="12" id="KW-1133">Transmembrane helix</keyword>
<dbReference type="InterPro" id="IPR002347">
    <property type="entry name" value="SDR_fam"/>
</dbReference>
<dbReference type="PROSITE" id="PS00061">
    <property type="entry name" value="ADH_SHORT"/>
    <property type="match status" value="1"/>
</dbReference>
<dbReference type="PRINTS" id="PR00080">
    <property type="entry name" value="SDRFAMILY"/>
</dbReference>
<evidence type="ECO:0000256" key="3">
    <source>
        <dbReference type="ARBA" id="ARBA00004991"/>
    </source>
</evidence>
<keyword evidence="12" id="KW-0472">Membrane</keyword>
<accession>A0A0B2USL4</accession>
<feature type="transmembrane region" description="Helical" evidence="12">
    <location>
        <begin position="182"/>
        <end position="200"/>
    </location>
</feature>
<comment type="pathway">
    <text evidence="2">Lipid metabolism; sphingolipid metabolism.</text>
</comment>
<dbReference type="FunFam" id="3.40.50.720:FF:000468">
    <property type="entry name" value="Short-chain dehydrogenase, putative"/>
    <property type="match status" value="1"/>
</dbReference>
<dbReference type="InterPro" id="IPR020904">
    <property type="entry name" value="Sc_DH/Rdtase_CS"/>
</dbReference>
<keyword evidence="6" id="KW-0521">NADP</keyword>
<sequence length="348" mass="38091">MLSTTNGLLTLVEICGLILSSIFAVVVLAIYCMLPAKKPIHFKGKHAFITGGSKGIGKEIAIGLMRHGCSVSIAARDAEVLASTCTELNALAASIDNKAIARWYQLDITDSFEKVESVIVDAEKRIGPIDILINNAGTCVQGAFDELPVQAFQDQFVLNCLSAVKTTRAVVKRMKAARRGHIGFVCSAAGQFAMFGYSAYSMSKFALRGFAESLRMELLPYDIGVSLLFPPNTNTDGYQVELQSMPDEVREISGTAGLFTPQYVAKCYLESISVGDLSTSVGLEGWMLTTLASCTSMENKFSSFFLQVMLLGVFRCITLFYICRFNEIVDKYRRKRESSNRCNVQGDS</sequence>
<evidence type="ECO:0000256" key="1">
    <source>
        <dbReference type="ARBA" id="ARBA00004240"/>
    </source>
</evidence>
<evidence type="ECO:0000313" key="14">
    <source>
        <dbReference type="Proteomes" id="UP000031036"/>
    </source>
</evidence>
<comment type="similarity">
    <text evidence="11">Belongs to the short-chain dehydrogenases/reductases (SDR) family.</text>
</comment>
<dbReference type="InterPro" id="IPR045022">
    <property type="entry name" value="KDSR-like"/>
</dbReference>
<keyword evidence="8" id="KW-0560">Oxidoreductase</keyword>
<dbReference type="GO" id="GO:0047560">
    <property type="term" value="F:3-dehydrosphinganine reductase activity"/>
    <property type="evidence" value="ECO:0007669"/>
    <property type="project" value="UniProtKB-EC"/>
</dbReference>
<feature type="transmembrane region" description="Helical" evidence="12">
    <location>
        <begin position="6"/>
        <end position="34"/>
    </location>
</feature>
<evidence type="ECO:0000313" key="13">
    <source>
        <dbReference type="EMBL" id="KHN72117.1"/>
    </source>
</evidence>
<dbReference type="EMBL" id="JPKZ01003299">
    <property type="protein sequence ID" value="KHN72117.1"/>
    <property type="molecule type" value="Genomic_DNA"/>
</dbReference>
<comment type="pathway">
    <text evidence="3">Sphingolipid metabolism.</text>
</comment>
<dbReference type="PRINTS" id="PR00081">
    <property type="entry name" value="GDHRDH"/>
</dbReference>
<keyword evidence="5" id="KW-0256">Endoplasmic reticulum</keyword>
<reference evidence="13 14" key="1">
    <citation type="submission" date="2014-11" db="EMBL/GenBank/DDBJ databases">
        <title>Genetic blueprint of the zoonotic pathogen Toxocara canis.</title>
        <authorList>
            <person name="Zhu X.-Q."/>
            <person name="Korhonen P.K."/>
            <person name="Cai H."/>
            <person name="Young N.D."/>
            <person name="Nejsum P."/>
            <person name="von Samson-Himmelstjerna G."/>
            <person name="Boag P.R."/>
            <person name="Tan P."/>
            <person name="Li Q."/>
            <person name="Min J."/>
            <person name="Yang Y."/>
            <person name="Wang X."/>
            <person name="Fang X."/>
            <person name="Hall R.S."/>
            <person name="Hofmann A."/>
            <person name="Sternberg P.W."/>
            <person name="Jex A.R."/>
            <person name="Gasser R.B."/>
        </authorList>
    </citation>
    <scope>NUCLEOTIDE SEQUENCE [LARGE SCALE GENOMIC DNA]</scope>
    <source>
        <strain evidence="13">PN_DK_2014</strain>
    </source>
</reference>
<dbReference type="STRING" id="6265.A0A0B2USL4"/>
<keyword evidence="9" id="KW-0443">Lipid metabolism</keyword>
<dbReference type="EC" id="1.1.1.102" evidence="10"/>
<dbReference type="GO" id="GO:0006666">
    <property type="term" value="P:3-keto-sphinganine metabolic process"/>
    <property type="evidence" value="ECO:0007669"/>
    <property type="project" value="InterPro"/>
</dbReference>
<evidence type="ECO:0000256" key="5">
    <source>
        <dbReference type="ARBA" id="ARBA00022824"/>
    </source>
</evidence>
<evidence type="ECO:0000256" key="11">
    <source>
        <dbReference type="RuleBase" id="RU000363"/>
    </source>
</evidence>
<evidence type="ECO:0000256" key="6">
    <source>
        <dbReference type="ARBA" id="ARBA00022857"/>
    </source>
</evidence>
<organism evidence="13 14">
    <name type="scientific">Toxocara canis</name>
    <name type="common">Canine roundworm</name>
    <dbReference type="NCBI Taxonomy" id="6265"/>
    <lineage>
        <taxon>Eukaryota</taxon>
        <taxon>Metazoa</taxon>
        <taxon>Ecdysozoa</taxon>
        <taxon>Nematoda</taxon>
        <taxon>Chromadorea</taxon>
        <taxon>Rhabditida</taxon>
        <taxon>Spirurina</taxon>
        <taxon>Ascaridomorpha</taxon>
        <taxon>Ascaridoidea</taxon>
        <taxon>Toxocaridae</taxon>
        <taxon>Toxocara</taxon>
    </lineage>
</organism>
<evidence type="ECO:0000256" key="8">
    <source>
        <dbReference type="ARBA" id="ARBA00023002"/>
    </source>
</evidence>
<gene>
    <name evidence="13" type="primary">Kdsr</name>
    <name evidence="13" type="ORF">Tcan_16381</name>
</gene>
<comment type="caution">
    <text evidence="13">The sequence shown here is derived from an EMBL/GenBank/DDBJ whole genome shotgun (WGS) entry which is preliminary data.</text>
</comment>
<evidence type="ECO:0000256" key="2">
    <source>
        <dbReference type="ARBA" id="ARBA00004760"/>
    </source>
</evidence>
<evidence type="ECO:0000256" key="9">
    <source>
        <dbReference type="ARBA" id="ARBA00023098"/>
    </source>
</evidence>
<feature type="transmembrane region" description="Helical" evidence="12">
    <location>
        <begin position="304"/>
        <end position="326"/>
    </location>
</feature>
<dbReference type="SUPFAM" id="SSF51735">
    <property type="entry name" value="NAD(P)-binding Rossmann-fold domains"/>
    <property type="match status" value="1"/>
</dbReference>